<proteinExistence type="inferred from homology"/>
<dbReference type="GO" id="GO:0005886">
    <property type="term" value="C:plasma membrane"/>
    <property type="evidence" value="ECO:0007669"/>
    <property type="project" value="InterPro"/>
</dbReference>
<feature type="transmembrane region" description="Helical" evidence="5">
    <location>
        <begin position="83"/>
        <end position="108"/>
    </location>
</feature>
<dbReference type="Gene3D" id="6.10.250.2090">
    <property type="match status" value="1"/>
</dbReference>
<evidence type="ECO:0000256" key="1">
    <source>
        <dbReference type="ARBA" id="ARBA00004370"/>
    </source>
</evidence>
<feature type="domain" description="Band 7" evidence="6">
    <location>
        <begin position="103"/>
        <end position="240"/>
    </location>
</feature>
<dbReference type="InterPro" id="IPR018080">
    <property type="entry name" value="Band_7/stomatin-like_CS"/>
</dbReference>
<feature type="compositionally biased region" description="Polar residues" evidence="4">
    <location>
        <begin position="13"/>
        <end position="29"/>
    </location>
</feature>
<comment type="subcellular location">
    <subcellularLocation>
        <location evidence="1">Membrane</location>
    </subcellularLocation>
</comment>
<keyword evidence="7" id="KW-1185">Reference proteome</keyword>
<keyword evidence="5" id="KW-1133">Transmembrane helix</keyword>
<dbReference type="PANTHER" id="PTHR10264:SF127">
    <property type="entry name" value="PODOCIN"/>
    <property type="match status" value="1"/>
</dbReference>
<protein>
    <submittedName>
        <fullName evidence="8">Band 7 domain-containing protein</fullName>
    </submittedName>
</protein>
<keyword evidence="5" id="KW-0812">Transmembrane</keyword>
<evidence type="ECO:0000256" key="5">
    <source>
        <dbReference type="SAM" id="Phobius"/>
    </source>
</evidence>
<dbReference type="InterPro" id="IPR043202">
    <property type="entry name" value="Band-7_stomatin-like"/>
</dbReference>
<reference evidence="8" key="1">
    <citation type="submission" date="2022-11" db="UniProtKB">
        <authorList>
            <consortium name="WormBaseParasite"/>
        </authorList>
    </citation>
    <scope>IDENTIFICATION</scope>
</reference>
<feature type="compositionally biased region" description="Gly residues" evidence="4">
    <location>
        <begin position="1"/>
        <end position="10"/>
    </location>
</feature>
<dbReference type="PANTHER" id="PTHR10264">
    <property type="entry name" value="BAND 7 PROTEIN-RELATED"/>
    <property type="match status" value="1"/>
</dbReference>
<evidence type="ECO:0000313" key="7">
    <source>
        <dbReference type="Proteomes" id="UP000887561"/>
    </source>
</evidence>
<dbReference type="Gene3D" id="3.30.479.30">
    <property type="entry name" value="Band 7 domain"/>
    <property type="match status" value="2"/>
</dbReference>
<feature type="region of interest" description="Disordered" evidence="4">
    <location>
        <begin position="1"/>
        <end position="36"/>
    </location>
</feature>
<evidence type="ECO:0000256" key="3">
    <source>
        <dbReference type="ARBA" id="ARBA00023136"/>
    </source>
</evidence>
<dbReference type="PRINTS" id="PR00721">
    <property type="entry name" value="STOMATIN"/>
</dbReference>
<evidence type="ECO:0000256" key="2">
    <source>
        <dbReference type="ARBA" id="ARBA00008164"/>
    </source>
</evidence>
<dbReference type="Proteomes" id="UP000887561">
    <property type="component" value="Unplaced"/>
</dbReference>
<organism evidence="7 8">
    <name type="scientific">Meloidogyne javanica</name>
    <name type="common">Root-knot nematode worm</name>
    <dbReference type="NCBI Taxonomy" id="6303"/>
    <lineage>
        <taxon>Eukaryota</taxon>
        <taxon>Metazoa</taxon>
        <taxon>Ecdysozoa</taxon>
        <taxon>Nematoda</taxon>
        <taxon>Chromadorea</taxon>
        <taxon>Rhabditida</taxon>
        <taxon>Tylenchina</taxon>
        <taxon>Tylenchomorpha</taxon>
        <taxon>Tylenchoidea</taxon>
        <taxon>Meloidogynidae</taxon>
        <taxon>Meloidogyninae</taxon>
        <taxon>Meloidogyne</taxon>
        <taxon>Meloidogyne incognita group</taxon>
    </lineage>
</organism>
<comment type="similarity">
    <text evidence="2">Belongs to the band 7/mec-2 family.</text>
</comment>
<sequence length="251" mass="28097">MTGTGSGGGSPSYFLTPSALNTPRHSQSGGRPRMGRRFTLNPLIFAKEEREMRRQSLAQLKLSYYPKGPGDYDGDTSSWLCQWGFWFLGWLIVLATFPVSVCFCLKVVKEYERAVIFRLGRLIGGGSKGPGIFWVMPCIESYVRVDLRTVSFSVPPQEILTRDSVTVSVDAVVYYRIMNATVRLGIKTLAEILSDRDSIALTMQTLLDEATDSWGIKVERVEIKDVRLPLQLQRAMAAEAEATREARAKVF</sequence>
<evidence type="ECO:0000313" key="8">
    <source>
        <dbReference type="WBParaSite" id="scaffold11553_cov189.g15685"/>
    </source>
</evidence>
<dbReference type="PROSITE" id="PS01270">
    <property type="entry name" value="BAND_7"/>
    <property type="match status" value="1"/>
</dbReference>
<dbReference type="SMART" id="SM00244">
    <property type="entry name" value="PHB"/>
    <property type="match status" value="1"/>
</dbReference>
<evidence type="ECO:0000256" key="4">
    <source>
        <dbReference type="SAM" id="MobiDB-lite"/>
    </source>
</evidence>
<accession>A0A915LJB4</accession>
<dbReference type="InterPro" id="IPR036013">
    <property type="entry name" value="Band_7/SPFH_dom_sf"/>
</dbReference>
<dbReference type="AlphaFoldDB" id="A0A915LJB4"/>
<name>A0A915LJB4_MELJA</name>
<keyword evidence="3 5" id="KW-0472">Membrane</keyword>
<dbReference type="InterPro" id="IPR001107">
    <property type="entry name" value="Band_7"/>
</dbReference>
<dbReference type="WBParaSite" id="scaffold11553_cov189.g15685">
    <property type="protein sequence ID" value="scaffold11553_cov189.g15685"/>
    <property type="gene ID" value="scaffold11553_cov189.g15685"/>
</dbReference>
<dbReference type="Pfam" id="PF01145">
    <property type="entry name" value="Band_7"/>
    <property type="match status" value="2"/>
</dbReference>
<dbReference type="SUPFAM" id="SSF117892">
    <property type="entry name" value="Band 7/SPFH domain"/>
    <property type="match status" value="1"/>
</dbReference>
<dbReference type="InterPro" id="IPR001972">
    <property type="entry name" value="Stomatin_HflK_fam"/>
</dbReference>
<evidence type="ECO:0000259" key="6">
    <source>
        <dbReference type="SMART" id="SM00244"/>
    </source>
</evidence>